<protein>
    <submittedName>
        <fullName evidence="1">Uncharacterized protein</fullName>
    </submittedName>
</protein>
<dbReference type="Proteomes" id="UP001295794">
    <property type="component" value="Unassembled WGS sequence"/>
</dbReference>
<accession>A0AAD2HTM1</accession>
<feature type="non-terminal residue" evidence="1">
    <location>
        <position position="1"/>
    </location>
</feature>
<dbReference type="AlphaFoldDB" id="A0AAD2HTM1"/>
<sequence length="76" mass="8624">AKSQPEHPSHCSLAQIPCDYFGKDIAIRHLQIQHHTNRVLRSMKSSSRVSNERLIGVGNHLSASDFDRARFSPRET</sequence>
<evidence type="ECO:0000313" key="1">
    <source>
        <dbReference type="EMBL" id="CAK5281191.1"/>
    </source>
</evidence>
<feature type="non-terminal residue" evidence="1">
    <location>
        <position position="76"/>
    </location>
</feature>
<name>A0AAD2HTM1_9AGAR</name>
<comment type="caution">
    <text evidence="1">The sequence shown here is derived from an EMBL/GenBank/DDBJ whole genome shotgun (WGS) entry which is preliminary data.</text>
</comment>
<proteinExistence type="predicted"/>
<dbReference type="EMBL" id="CAVNYO010000444">
    <property type="protein sequence ID" value="CAK5281191.1"/>
    <property type="molecule type" value="Genomic_DNA"/>
</dbReference>
<gene>
    <name evidence="1" type="ORF">MYCIT1_LOCUS32123</name>
</gene>
<keyword evidence="2" id="KW-1185">Reference proteome</keyword>
<evidence type="ECO:0000313" key="2">
    <source>
        <dbReference type="Proteomes" id="UP001295794"/>
    </source>
</evidence>
<organism evidence="1 2">
    <name type="scientific">Mycena citricolor</name>
    <dbReference type="NCBI Taxonomy" id="2018698"/>
    <lineage>
        <taxon>Eukaryota</taxon>
        <taxon>Fungi</taxon>
        <taxon>Dikarya</taxon>
        <taxon>Basidiomycota</taxon>
        <taxon>Agaricomycotina</taxon>
        <taxon>Agaricomycetes</taxon>
        <taxon>Agaricomycetidae</taxon>
        <taxon>Agaricales</taxon>
        <taxon>Marasmiineae</taxon>
        <taxon>Mycenaceae</taxon>
        <taxon>Mycena</taxon>
    </lineage>
</organism>
<reference evidence="1" key="1">
    <citation type="submission" date="2023-11" db="EMBL/GenBank/DDBJ databases">
        <authorList>
            <person name="De Vega J J."/>
            <person name="De Vega J J."/>
        </authorList>
    </citation>
    <scope>NUCLEOTIDE SEQUENCE</scope>
</reference>